<evidence type="ECO:0000256" key="1">
    <source>
        <dbReference type="ARBA" id="ARBA00002834"/>
    </source>
</evidence>
<comment type="function">
    <text evidence="1 8">Catalyzes the rearrangement of 1-deoxy-D-xylulose 5-phosphate (DXP) to produce the thiazole phosphate moiety of thiamine. Sulfur is provided by the thiocarboxylate moiety of the carrier protein ThiS. In vitro, sulfur can be provided by H(2)S.</text>
</comment>
<dbReference type="GO" id="GO:0009229">
    <property type="term" value="P:thiamine diphosphate biosynthetic process"/>
    <property type="evidence" value="ECO:0007669"/>
    <property type="project" value="UniProtKB-UniRule"/>
</dbReference>
<evidence type="ECO:0000256" key="4">
    <source>
        <dbReference type="ARBA" id="ARBA00022679"/>
    </source>
</evidence>
<evidence type="ECO:0000313" key="10">
    <source>
        <dbReference type="EMBL" id="BDX08639.1"/>
    </source>
</evidence>
<feature type="binding site" evidence="8">
    <location>
        <position position="163"/>
    </location>
    <ligand>
        <name>1-deoxy-D-xylulose 5-phosphate</name>
        <dbReference type="ChEBI" id="CHEBI:57792"/>
    </ligand>
</feature>
<dbReference type="EMBL" id="AP027272">
    <property type="protein sequence ID" value="BDX08639.1"/>
    <property type="molecule type" value="Genomic_DNA"/>
</dbReference>
<sequence>MSVPEDDSWCVEPHHFSSRLLLGTAQYPSPVIMQNALAIAEPAMITVSLRRQGSSGNGGDFWELVKQTGIPVLPNTAGCRTAKEAMTIAQMSREVFSTPLIKLEITGDDYNLQPDPFALLEATAELLRQGFTVLPYSTDDLVLCQRLVDLGCKIVMPWGAPIGSGQGLLNPYALKTLRARLPDTLLIVDAGIGSPSHACQAMEMGFDAVLLNSAVAQANHPIQMASAFAKAVAAGRQAFLSGTMQVRETACPSTPVPGTPFWQHCP</sequence>
<comment type="similarity">
    <text evidence="8">Belongs to the ThiG family.</text>
</comment>
<reference evidence="10" key="1">
    <citation type="submission" date="2023-01" db="EMBL/GenBank/DDBJ databases">
        <title>Complete genome sequence of Planctobacterium marinum strain Dej080120_11.</title>
        <authorList>
            <person name="Ueki S."/>
            <person name="Maruyama F."/>
        </authorList>
    </citation>
    <scope>NUCLEOTIDE SEQUENCE</scope>
    <source>
        <strain evidence="10">Dej080120_11</strain>
    </source>
</reference>
<evidence type="ECO:0000313" key="11">
    <source>
        <dbReference type="Proteomes" id="UP001333710"/>
    </source>
</evidence>
<keyword evidence="6 8" id="KW-0704">Schiff base</keyword>
<comment type="subunit">
    <text evidence="8">Homotetramer. Forms heterodimers with either ThiH or ThiS.</text>
</comment>
<proteinExistence type="inferred from homology"/>
<comment type="subcellular location">
    <subcellularLocation>
        <location evidence="8">Cytoplasm</location>
    </subcellularLocation>
</comment>
<dbReference type="AlphaFoldDB" id="A0AA48HVB0"/>
<dbReference type="SUPFAM" id="SSF110399">
    <property type="entry name" value="ThiG-like"/>
    <property type="match status" value="1"/>
</dbReference>
<dbReference type="GO" id="GO:0005737">
    <property type="term" value="C:cytoplasm"/>
    <property type="evidence" value="ECO:0007669"/>
    <property type="project" value="UniProtKB-SubCell"/>
</dbReference>
<dbReference type="HAMAP" id="MF_00443">
    <property type="entry name" value="ThiG"/>
    <property type="match status" value="1"/>
</dbReference>
<evidence type="ECO:0000256" key="2">
    <source>
        <dbReference type="ARBA" id="ARBA00004948"/>
    </source>
</evidence>
<dbReference type="KEGG" id="pmaw:MACH26_41600"/>
<evidence type="ECO:0000256" key="6">
    <source>
        <dbReference type="ARBA" id="ARBA00023270"/>
    </source>
</evidence>
<dbReference type="Pfam" id="PF05690">
    <property type="entry name" value="ThiG"/>
    <property type="match status" value="1"/>
</dbReference>
<dbReference type="InterPro" id="IPR008867">
    <property type="entry name" value="ThiG"/>
</dbReference>
<evidence type="ECO:0000256" key="8">
    <source>
        <dbReference type="HAMAP-Rule" id="MF_00443"/>
    </source>
</evidence>
<comment type="catalytic activity">
    <reaction evidence="7 8">
        <text>[ThiS sulfur-carrier protein]-C-terminal-Gly-aminoethanethioate + 2-iminoacetate + 1-deoxy-D-xylulose 5-phosphate = [ThiS sulfur-carrier protein]-C-terminal Gly-Gly + 2-[(2R,5Z)-2-carboxy-4-methylthiazol-5(2H)-ylidene]ethyl phosphate + 2 H2O + H(+)</text>
        <dbReference type="Rhea" id="RHEA:26297"/>
        <dbReference type="Rhea" id="RHEA-COMP:12909"/>
        <dbReference type="Rhea" id="RHEA-COMP:19908"/>
        <dbReference type="ChEBI" id="CHEBI:15377"/>
        <dbReference type="ChEBI" id="CHEBI:15378"/>
        <dbReference type="ChEBI" id="CHEBI:57792"/>
        <dbReference type="ChEBI" id="CHEBI:62899"/>
        <dbReference type="ChEBI" id="CHEBI:77846"/>
        <dbReference type="ChEBI" id="CHEBI:90778"/>
        <dbReference type="ChEBI" id="CHEBI:232372"/>
        <dbReference type="EC" id="2.8.1.10"/>
    </reaction>
</comment>
<gene>
    <name evidence="8 10" type="primary">thiG</name>
    <name evidence="10" type="ORF">MACH26_41600</name>
</gene>
<dbReference type="InterPro" id="IPR013785">
    <property type="entry name" value="Aldolase_TIM"/>
</dbReference>
<dbReference type="EC" id="2.8.1.10" evidence="3 8"/>
<evidence type="ECO:0000256" key="3">
    <source>
        <dbReference type="ARBA" id="ARBA00011960"/>
    </source>
</evidence>
<dbReference type="Proteomes" id="UP001333710">
    <property type="component" value="Chromosome"/>
</dbReference>
<feature type="binding site" evidence="8">
    <location>
        <begin position="212"/>
        <end position="213"/>
    </location>
    <ligand>
        <name>1-deoxy-D-xylulose 5-phosphate</name>
        <dbReference type="ChEBI" id="CHEBI:57792"/>
    </ligand>
</feature>
<dbReference type="CDD" id="cd04728">
    <property type="entry name" value="ThiG"/>
    <property type="match status" value="1"/>
</dbReference>
<keyword evidence="5 8" id="KW-0784">Thiamine biosynthesis</keyword>
<dbReference type="GO" id="GO:1990107">
    <property type="term" value="F:thiazole synthase activity"/>
    <property type="evidence" value="ECO:0007669"/>
    <property type="project" value="UniProtKB-EC"/>
</dbReference>
<comment type="pathway">
    <text evidence="2 8">Cofactor biosynthesis; thiamine diphosphate biosynthesis.</text>
</comment>
<accession>A0AA48HVB0</accession>
<name>A0AA48HVB0_9ALTE</name>
<keyword evidence="8" id="KW-0963">Cytoplasm</keyword>
<organism evidence="10 11">
    <name type="scientific">Planctobacterium marinum</name>
    <dbReference type="NCBI Taxonomy" id="1631968"/>
    <lineage>
        <taxon>Bacteria</taxon>
        <taxon>Pseudomonadati</taxon>
        <taxon>Pseudomonadota</taxon>
        <taxon>Gammaproteobacteria</taxon>
        <taxon>Alteromonadales</taxon>
        <taxon>Alteromonadaceae</taxon>
        <taxon>Planctobacterium</taxon>
    </lineage>
</organism>
<feature type="active site" description="Schiff-base intermediate with DXP" evidence="8">
    <location>
        <position position="102"/>
    </location>
</feature>
<keyword evidence="4 8" id="KW-0808">Transferase</keyword>
<dbReference type="Gene3D" id="3.20.20.70">
    <property type="entry name" value="Aldolase class I"/>
    <property type="match status" value="1"/>
</dbReference>
<protein>
    <recommendedName>
        <fullName evidence="3 8">Thiazole synthase</fullName>
        <ecNumber evidence="3 8">2.8.1.10</ecNumber>
    </recommendedName>
</protein>
<dbReference type="InterPro" id="IPR033983">
    <property type="entry name" value="Thiazole_synthase_ThiG"/>
</dbReference>
<evidence type="ECO:0000259" key="9">
    <source>
        <dbReference type="Pfam" id="PF05690"/>
    </source>
</evidence>
<keyword evidence="11" id="KW-1185">Reference proteome</keyword>
<dbReference type="PANTHER" id="PTHR34266">
    <property type="entry name" value="THIAZOLE SYNTHASE"/>
    <property type="match status" value="1"/>
</dbReference>
<dbReference type="PANTHER" id="PTHR34266:SF2">
    <property type="entry name" value="THIAZOLE SYNTHASE"/>
    <property type="match status" value="1"/>
</dbReference>
<evidence type="ECO:0000256" key="5">
    <source>
        <dbReference type="ARBA" id="ARBA00022977"/>
    </source>
</evidence>
<feature type="binding site" evidence="8">
    <location>
        <begin position="190"/>
        <end position="191"/>
    </location>
    <ligand>
        <name>1-deoxy-D-xylulose 5-phosphate</name>
        <dbReference type="ChEBI" id="CHEBI:57792"/>
    </ligand>
</feature>
<dbReference type="RefSeq" id="WP_338294703.1">
    <property type="nucleotide sequence ID" value="NZ_AP027272.1"/>
</dbReference>
<feature type="domain" description="Thiazole synthase ThiG" evidence="9">
    <location>
        <begin position="14"/>
        <end position="255"/>
    </location>
</feature>
<evidence type="ECO:0000256" key="7">
    <source>
        <dbReference type="ARBA" id="ARBA00049897"/>
    </source>
</evidence>